<keyword evidence="4 9" id="KW-0597">Phosphoprotein</keyword>
<dbReference type="SUPFAM" id="SSF47384">
    <property type="entry name" value="Homodimeric domain of signal transducing histidine kinase"/>
    <property type="match status" value="1"/>
</dbReference>
<dbReference type="Gene3D" id="1.10.287.130">
    <property type="match status" value="1"/>
</dbReference>
<dbReference type="SMART" id="SM00388">
    <property type="entry name" value="HisKA"/>
    <property type="match status" value="1"/>
</dbReference>
<dbReference type="InterPro" id="IPR036890">
    <property type="entry name" value="HATPase_C_sf"/>
</dbReference>
<comment type="caution">
    <text evidence="13">The sequence shown here is derived from an EMBL/GenBank/DDBJ whole genome shotgun (WGS) entry which is preliminary data.</text>
</comment>
<keyword evidence="10" id="KW-0472">Membrane</keyword>
<dbReference type="RefSeq" id="WP_125128608.1">
    <property type="nucleotide sequence ID" value="NZ_RHJS01000002.1"/>
</dbReference>
<dbReference type="InterPro" id="IPR011006">
    <property type="entry name" value="CheY-like_superfamily"/>
</dbReference>
<feature type="domain" description="Histidine kinase" evidence="11">
    <location>
        <begin position="76"/>
        <end position="301"/>
    </location>
</feature>
<dbReference type="GO" id="GO:0005886">
    <property type="term" value="C:plasma membrane"/>
    <property type="evidence" value="ECO:0007669"/>
    <property type="project" value="TreeGrafter"/>
</dbReference>
<dbReference type="AlphaFoldDB" id="A0A3R8R6R8"/>
<evidence type="ECO:0000256" key="4">
    <source>
        <dbReference type="ARBA" id="ARBA00022553"/>
    </source>
</evidence>
<evidence type="ECO:0000256" key="3">
    <source>
        <dbReference type="ARBA" id="ARBA00018672"/>
    </source>
</evidence>
<evidence type="ECO:0000256" key="8">
    <source>
        <dbReference type="ARBA" id="ARBA00024867"/>
    </source>
</evidence>
<keyword evidence="6" id="KW-0418">Kinase</keyword>
<dbReference type="InterPro" id="IPR003661">
    <property type="entry name" value="HisK_dim/P_dom"/>
</dbReference>
<dbReference type="PRINTS" id="PR00344">
    <property type="entry name" value="BCTRLSENSOR"/>
</dbReference>
<gene>
    <name evidence="13" type="ORF">EBB54_19640</name>
</gene>
<evidence type="ECO:0000313" key="14">
    <source>
        <dbReference type="Proteomes" id="UP000274920"/>
    </source>
</evidence>
<evidence type="ECO:0000256" key="9">
    <source>
        <dbReference type="PROSITE-ProRule" id="PRU00169"/>
    </source>
</evidence>
<dbReference type="InterPro" id="IPR005467">
    <property type="entry name" value="His_kinase_dom"/>
</dbReference>
<evidence type="ECO:0000256" key="2">
    <source>
        <dbReference type="ARBA" id="ARBA00012438"/>
    </source>
</evidence>
<dbReference type="InterPro" id="IPR001789">
    <property type="entry name" value="Sig_transdc_resp-reg_receiver"/>
</dbReference>
<feature type="transmembrane region" description="Helical" evidence="10">
    <location>
        <begin position="40"/>
        <end position="57"/>
    </location>
</feature>
<evidence type="ECO:0000313" key="13">
    <source>
        <dbReference type="EMBL" id="RRK33305.1"/>
    </source>
</evidence>
<feature type="modified residue" description="4-aspartylphosphate" evidence="9">
    <location>
        <position position="386"/>
    </location>
</feature>
<reference evidence="13" key="1">
    <citation type="submission" date="2018-10" db="EMBL/GenBank/DDBJ databases">
        <title>Schaedlerella arabinophila gen. nov. sp. nov., isolated from the mouse intestinal tract and comparative analysis with the genome of the closely related altered Schaedler flora strain ASF502.</title>
        <authorList>
            <person name="Miyake S."/>
            <person name="Soh M."/>
            <person name="Seedorf H."/>
        </authorList>
    </citation>
    <scope>NUCLEOTIDE SEQUENCE [LARGE SCALE GENOMIC DNA]</scope>
    <source>
        <strain evidence="13">DSM 106076</strain>
    </source>
</reference>
<dbReference type="CDD" id="cd17546">
    <property type="entry name" value="REC_hyHK_CKI1_RcsC-like"/>
    <property type="match status" value="1"/>
</dbReference>
<evidence type="ECO:0000256" key="6">
    <source>
        <dbReference type="ARBA" id="ARBA00022777"/>
    </source>
</evidence>
<dbReference type="SMART" id="SM00387">
    <property type="entry name" value="HATPase_c"/>
    <property type="match status" value="1"/>
</dbReference>
<dbReference type="CDD" id="cd00082">
    <property type="entry name" value="HisKA"/>
    <property type="match status" value="1"/>
</dbReference>
<dbReference type="SUPFAM" id="SSF52172">
    <property type="entry name" value="CheY-like"/>
    <property type="match status" value="1"/>
</dbReference>
<dbReference type="EMBL" id="RHJS01000002">
    <property type="protein sequence ID" value="RRK33305.1"/>
    <property type="molecule type" value="Genomic_DNA"/>
</dbReference>
<dbReference type="SMART" id="SM00448">
    <property type="entry name" value="REC"/>
    <property type="match status" value="1"/>
</dbReference>
<dbReference type="EC" id="2.7.13.3" evidence="2"/>
<name>A0A3R8R6R8_9FIRM</name>
<evidence type="ECO:0000256" key="7">
    <source>
        <dbReference type="ARBA" id="ARBA00023012"/>
    </source>
</evidence>
<dbReference type="Gene3D" id="3.40.50.2300">
    <property type="match status" value="1"/>
</dbReference>
<accession>A0A3R8R6R8</accession>
<dbReference type="InterPro" id="IPR003594">
    <property type="entry name" value="HATPase_dom"/>
</dbReference>
<evidence type="ECO:0000256" key="10">
    <source>
        <dbReference type="SAM" id="Phobius"/>
    </source>
</evidence>
<dbReference type="PANTHER" id="PTHR43047">
    <property type="entry name" value="TWO-COMPONENT HISTIDINE PROTEIN KINASE"/>
    <property type="match status" value="1"/>
</dbReference>
<dbReference type="InterPro" id="IPR036097">
    <property type="entry name" value="HisK_dim/P_sf"/>
</dbReference>
<dbReference type="PANTHER" id="PTHR43047:SF72">
    <property type="entry name" value="OSMOSENSING HISTIDINE PROTEIN KINASE SLN1"/>
    <property type="match status" value="1"/>
</dbReference>
<evidence type="ECO:0000256" key="5">
    <source>
        <dbReference type="ARBA" id="ARBA00022679"/>
    </source>
</evidence>
<dbReference type="GO" id="GO:0009927">
    <property type="term" value="F:histidine phosphotransfer kinase activity"/>
    <property type="evidence" value="ECO:0007669"/>
    <property type="project" value="TreeGrafter"/>
</dbReference>
<keyword evidence="10" id="KW-1133">Transmembrane helix</keyword>
<keyword evidence="7" id="KW-0902">Two-component regulatory system</keyword>
<protein>
    <recommendedName>
        <fullName evidence="3">Stage 0 sporulation protein A homolog</fullName>
        <ecNumber evidence="2">2.7.13.3</ecNumber>
    </recommendedName>
</protein>
<comment type="catalytic activity">
    <reaction evidence="1">
        <text>ATP + protein L-histidine = ADP + protein N-phospho-L-histidine.</text>
        <dbReference type="EC" id="2.7.13.3"/>
    </reaction>
</comment>
<dbReference type="Pfam" id="PF00072">
    <property type="entry name" value="Response_reg"/>
    <property type="match status" value="1"/>
</dbReference>
<evidence type="ECO:0000259" key="12">
    <source>
        <dbReference type="PROSITE" id="PS50110"/>
    </source>
</evidence>
<proteinExistence type="predicted"/>
<keyword evidence="14" id="KW-1185">Reference proteome</keyword>
<comment type="function">
    <text evidence="8">May play the central regulatory role in sporulation. It may be an element of the effector pathway responsible for the activation of sporulation genes in response to nutritional stress. Spo0A may act in concert with spo0H (a sigma factor) to control the expression of some genes that are critical to the sporulation process.</text>
</comment>
<feature type="domain" description="Response regulatory" evidence="12">
    <location>
        <begin position="334"/>
        <end position="455"/>
    </location>
</feature>
<keyword evidence="10" id="KW-0812">Transmembrane</keyword>
<dbReference type="Proteomes" id="UP000274920">
    <property type="component" value="Unassembled WGS sequence"/>
</dbReference>
<dbReference type="PROSITE" id="PS50110">
    <property type="entry name" value="RESPONSE_REGULATORY"/>
    <property type="match status" value="1"/>
</dbReference>
<dbReference type="Gene3D" id="3.30.565.10">
    <property type="entry name" value="Histidine kinase-like ATPase, C-terminal domain"/>
    <property type="match status" value="1"/>
</dbReference>
<organism evidence="13 14">
    <name type="scientific">Schaedlerella arabinosiphila</name>
    <dbReference type="NCBI Taxonomy" id="2044587"/>
    <lineage>
        <taxon>Bacteria</taxon>
        <taxon>Bacillati</taxon>
        <taxon>Bacillota</taxon>
        <taxon>Clostridia</taxon>
        <taxon>Lachnospirales</taxon>
        <taxon>Lachnospiraceae</taxon>
        <taxon>Schaedlerella</taxon>
    </lineage>
</organism>
<evidence type="ECO:0000259" key="11">
    <source>
        <dbReference type="PROSITE" id="PS50109"/>
    </source>
</evidence>
<keyword evidence="5" id="KW-0808">Transferase</keyword>
<dbReference type="Pfam" id="PF02518">
    <property type="entry name" value="HATPase_c"/>
    <property type="match status" value="1"/>
</dbReference>
<dbReference type="Pfam" id="PF00512">
    <property type="entry name" value="HisKA"/>
    <property type="match status" value="1"/>
</dbReference>
<sequence>MNKESKIIRGILLGFTAAGFGVAAGIYIRQIYRSVSNTQAFVMLSMLVMLPALLTAYQKTRLATERARAQSEFLSNMSHEIRTPLNGLIGLNHMMMLNIDKAEQREQVKDWLRKSYGTANYLLSLVNDVLDVSKLQAGKVDLVMEPVMLETMLDAVWSMQHDNIVSRGVEFAVEKDIFEPCIETDGTRMKQVLMNIVGNAAKFTPSGGRITLSVSQKRIDQNHVEMTYRCEDTGIGMSGEFLEKIFELFSQEPNPSSQGVKGTGLGMPLSRLIVEAMGGTIQVESSENVGSIFTVIVPSAVSEAPPDYRARLHQEDRAGRDEGAYVLRDGKPASILLAEDNELNAEILREILTERGFRVVHAENGKEAVELFRKSEPEEFDIILMDMQMPVMDGCTASREIRGLDRPDAGKVSIFACTANTFKEDRDRAMESGMDDFLSKPIDVGILLKKLSGAETHI</sequence>
<dbReference type="GO" id="GO:0000155">
    <property type="term" value="F:phosphorelay sensor kinase activity"/>
    <property type="evidence" value="ECO:0007669"/>
    <property type="project" value="InterPro"/>
</dbReference>
<dbReference type="PROSITE" id="PS50109">
    <property type="entry name" value="HIS_KIN"/>
    <property type="match status" value="1"/>
</dbReference>
<dbReference type="SUPFAM" id="SSF55874">
    <property type="entry name" value="ATPase domain of HSP90 chaperone/DNA topoisomerase II/histidine kinase"/>
    <property type="match status" value="1"/>
</dbReference>
<dbReference type="InterPro" id="IPR004358">
    <property type="entry name" value="Sig_transdc_His_kin-like_C"/>
</dbReference>
<feature type="transmembrane region" description="Helical" evidence="10">
    <location>
        <begin position="7"/>
        <end position="28"/>
    </location>
</feature>
<evidence type="ECO:0000256" key="1">
    <source>
        <dbReference type="ARBA" id="ARBA00000085"/>
    </source>
</evidence>